<reference evidence="1" key="1">
    <citation type="submission" date="2023-05" db="EMBL/GenBank/DDBJ databases">
        <title>Nepenthes gracilis genome sequencing.</title>
        <authorList>
            <person name="Fukushima K."/>
        </authorList>
    </citation>
    <scope>NUCLEOTIDE SEQUENCE</scope>
    <source>
        <strain evidence="1">SING2019-196</strain>
    </source>
</reference>
<name>A0AAD3XJD0_NEPGR</name>
<gene>
    <name evidence="1" type="ORF">Nepgr_008572</name>
</gene>
<comment type="caution">
    <text evidence="1">The sequence shown here is derived from an EMBL/GenBank/DDBJ whole genome shotgun (WGS) entry which is preliminary data.</text>
</comment>
<sequence>MLDEGRITQSIANILMQSVDEALDSVAHMPLCDWKGLKANVHFPNYYRLLQTCMFPQKLVTFFTVDKLESACYICAAFLRAHRIARRQLHEFIGDNEIASVAINESEVDGEEARKFLEEVRISFPQVLRVVKTRQVTYSVLKHLIDYIQNLEKVGLLEEKRCFIFMMLFRLT</sequence>
<dbReference type="Proteomes" id="UP001279734">
    <property type="component" value="Unassembled WGS sequence"/>
</dbReference>
<organism evidence="1 2">
    <name type="scientific">Nepenthes gracilis</name>
    <name type="common">Slender pitcher plant</name>
    <dbReference type="NCBI Taxonomy" id="150966"/>
    <lineage>
        <taxon>Eukaryota</taxon>
        <taxon>Viridiplantae</taxon>
        <taxon>Streptophyta</taxon>
        <taxon>Embryophyta</taxon>
        <taxon>Tracheophyta</taxon>
        <taxon>Spermatophyta</taxon>
        <taxon>Magnoliopsida</taxon>
        <taxon>eudicotyledons</taxon>
        <taxon>Gunneridae</taxon>
        <taxon>Pentapetalae</taxon>
        <taxon>Caryophyllales</taxon>
        <taxon>Nepenthaceae</taxon>
        <taxon>Nepenthes</taxon>
    </lineage>
</organism>
<dbReference type="EMBL" id="BSYO01000006">
    <property type="protein sequence ID" value="GMH06732.1"/>
    <property type="molecule type" value="Genomic_DNA"/>
</dbReference>
<dbReference type="AlphaFoldDB" id="A0AAD3XJD0"/>
<evidence type="ECO:0000313" key="1">
    <source>
        <dbReference type="EMBL" id="GMH06732.1"/>
    </source>
</evidence>
<keyword evidence="2" id="KW-1185">Reference proteome</keyword>
<accession>A0AAD3XJD0</accession>
<proteinExistence type="predicted"/>
<protein>
    <submittedName>
        <fullName evidence="1">Uncharacterized protein</fullName>
    </submittedName>
</protein>
<evidence type="ECO:0000313" key="2">
    <source>
        <dbReference type="Proteomes" id="UP001279734"/>
    </source>
</evidence>